<name>A0AAJ4N055_AGRTU</name>
<evidence type="ECO:0000259" key="2">
    <source>
        <dbReference type="Pfam" id="PF01471"/>
    </source>
</evidence>
<dbReference type="AlphaFoldDB" id="A0AAJ4N055"/>
<evidence type="ECO:0000256" key="1">
    <source>
        <dbReference type="SAM" id="Phobius"/>
    </source>
</evidence>
<dbReference type="InterPro" id="IPR036366">
    <property type="entry name" value="PGBDSf"/>
</dbReference>
<sequence length="404" mass="43969">MVTAAQIKKLCPSARPVLVDAIVKNWDYAELEGNIVTPFRVQHFLSEIAVETGGLKAIEESLNYTVAGLLSTFGRHRISEAAAKKLGRSGNRKADQRGIANTVYGGAWGKKNLGNVEADDGWHYRGGGMMQTTGRENYRKMGYEGNPDGLRDPVTAFKTAVREWRNRGCNELADKDDLVAVRKKINGGSNGLTEARDYLAKAKLIFTDGKKAAPVKKPSSVAAPVNVPLPTPKPAVQNEKLVEQVQDLLWDKGYPEVGESDNKFGKRTRNAILAFQADNNLPLTGEITDDLLAQLIKAPKREMADARQDATAKDLKAEPVVKEGSWLKKIGLTILGMSGLGGLSEGKGTLNDISNGVLQVRNLFETVQPILPWLLMAGAGGVVFVFGRRAVNKYVEAYREGRAL</sequence>
<dbReference type="Proteomes" id="UP000663946">
    <property type="component" value="Chromosome 1"/>
</dbReference>
<dbReference type="PANTHER" id="PTHR34408">
    <property type="entry name" value="FAMILY PROTEIN, PUTATIVE-RELATED"/>
    <property type="match status" value="1"/>
</dbReference>
<keyword evidence="1" id="KW-0472">Membrane</keyword>
<dbReference type="PANTHER" id="PTHR34408:SF1">
    <property type="entry name" value="GLYCOSYL HYDROLASE FAMILY 19 DOMAIN-CONTAINING PROTEIN HI_1415"/>
    <property type="match status" value="1"/>
</dbReference>
<reference evidence="3" key="1">
    <citation type="submission" date="2020-02" db="EMBL/GenBank/DDBJ databases">
        <title>Unexpected conservation and global transmission of agrobacterial virulence plasmids.</title>
        <authorList>
            <person name="Weisberg A.J."/>
            <person name="Davis E.W. II"/>
            <person name="Tabima J.R."/>
            <person name="Belcher M.S."/>
            <person name="Miller M."/>
            <person name="Kuo C.-H."/>
            <person name="Loper J.E."/>
            <person name="Grunwald N.J."/>
            <person name="Putnam M.L."/>
            <person name="Chang J.H."/>
        </authorList>
    </citation>
    <scope>NUCLEOTIDE SEQUENCE</scope>
    <source>
        <strain evidence="3">Q15/94</strain>
    </source>
</reference>
<dbReference type="InterPro" id="IPR023346">
    <property type="entry name" value="Lysozyme-like_dom_sf"/>
</dbReference>
<dbReference type="InterPro" id="IPR036365">
    <property type="entry name" value="PGBD-like_sf"/>
</dbReference>
<dbReference type="InterPro" id="IPR052354">
    <property type="entry name" value="Cell_Wall_Dynamics_Protein"/>
</dbReference>
<gene>
    <name evidence="3" type="ORF">G6M86_03505</name>
</gene>
<dbReference type="Gene3D" id="1.10.101.10">
    <property type="entry name" value="PGBD-like superfamily/PGBD"/>
    <property type="match status" value="1"/>
</dbReference>
<organism evidence="3 4">
    <name type="scientific">Agrobacterium tumefaciens</name>
    <dbReference type="NCBI Taxonomy" id="358"/>
    <lineage>
        <taxon>Bacteria</taxon>
        <taxon>Pseudomonadati</taxon>
        <taxon>Pseudomonadota</taxon>
        <taxon>Alphaproteobacteria</taxon>
        <taxon>Hyphomicrobiales</taxon>
        <taxon>Rhizobiaceae</taxon>
        <taxon>Rhizobium/Agrobacterium group</taxon>
        <taxon>Agrobacterium</taxon>
        <taxon>Agrobacterium tumefaciens complex</taxon>
    </lineage>
</organism>
<accession>A0AAJ4N055</accession>
<dbReference type="SUPFAM" id="SSF47090">
    <property type="entry name" value="PGBD-like"/>
    <property type="match status" value="1"/>
</dbReference>
<dbReference type="EMBL" id="CP049216">
    <property type="protein sequence ID" value="QTG12363.1"/>
    <property type="molecule type" value="Genomic_DNA"/>
</dbReference>
<protein>
    <recommendedName>
        <fullName evidence="2">Peptidoglycan binding-like domain-containing protein</fullName>
    </recommendedName>
</protein>
<dbReference type="InterPro" id="IPR002477">
    <property type="entry name" value="Peptidoglycan-bd-like"/>
</dbReference>
<proteinExistence type="predicted"/>
<dbReference type="RefSeq" id="WP_333721833.1">
    <property type="nucleotide sequence ID" value="NZ_CP049216.1"/>
</dbReference>
<feature type="transmembrane region" description="Helical" evidence="1">
    <location>
        <begin position="370"/>
        <end position="387"/>
    </location>
</feature>
<keyword evidence="1" id="KW-1133">Transmembrane helix</keyword>
<dbReference type="SUPFAM" id="SSF53955">
    <property type="entry name" value="Lysozyme-like"/>
    <property type="match status" value="1"/>
</dbReference>
<dbReference type="Pfam" id="PF01471">
    <property type="entry name" value="PG_binding_1"/>
    <property type="match status" value="1"/>
</dbReference>
<evidence type="ECO:0000313" key="4">
    <source>
        <dbReference type="Proteomes" id="UP000663946"/>
    </source>
</evidence>
<evidence type="ECO:0000313" key="3">
    <source>
        <dbReference type="EMBL" id="QTG12363.1"/>
    </source>
</evidence>
<feature type="domain" description="Peptidoglycan binding-like" evidence="2">
    <location>
        <begin position="240"/>
        <end position="295"/>
    </location>
</feature>
<dbReference type="Gene3D" id="1.10.530.10">
    <property type="match status" value="1"/>
</dbReference>
<keyword evidence="1" id="KW-0812">Transmembrane</keyword>